<dbReference type="SUPFAM" id="SSF47413">
    <property type="entry name" value="lambda repressor-like DNA-binding domains"/>
    <property type="match status" value="1"/>
</dbReference>
<sequence>MVPIVGLVKVFVGTKLSIGRRIKEERERLGYTQGDFAELVNASRKSQMRWEQEGGPSPDAEALAIWSSEGVDVPYVLTGVRSSRGTNQHLPADEQVLLEAYRGLTASKRKELLAALLTGQSGKKLAKSGSVTVLGSGNRTAGRDYQEKE</sequence>
<organism evidence="1">
    <name type="scientific">Pseudomonas aeruginosa</name>
    <dbReference type="NCBI Taxonomy" id="287"/>
    <lineage>
        <taxon>Bacteria</taxon>
        <taxon>Pseudomonadati</taxon>
        <taxon>Pseudomonadota</taxon>
        <taxon>Gammaproteobacteria</taxon>
        <taxon>Pseudomonadales</taxon>
        <taxon>Pseudomonadaceae</taxon>
        <taxon>Pseudomonas</taxon>
    </lineage>
</organism>
<dbReference type="AlphaFoldDB" id="A0A643ERC1"/>
<proteinExistence type="predicted"/>
<dbReference type="CDD" id="cd00093">
    <property type="entry name" value="HTH_XRE"/>
    <property type="match status" value="1"/>
</dbReference>
<evidence type="ECO:0000313" key="1">
    <source>
        <dbReference type="EMBL" id="KAB0562892.1"/>
    </source>
</evidence>
<protein>
    <submittedName>
        <fullName evidence="1">Helix-turn-helix transcriptional regulator</fullName>
    </submittedName>
</protein>
<dbReference type="InterPro" id="IPR010982">
    <property type="entry name" value="Lambda_DNA-bd_dom_sf"/>
</dbReference>
<dbReference type="Gene3D" id="1.10.260.40">
    <property type="entry name" value="lambda repressor-like DNA-binding domains"/>
    <property type="match status" value="1"/>
</dbReference>
<dbReference type="GO" id="GO:0003677">
    <property type="term" value="F:DNA binding"/>
    <property type="evidence" value="ECO:0007669"/>
    <property type="project" value="InterPro"/>
</dbReference>
<name>A0A643ERC1_PSEAI</name>
<reference evidence="1" key="1">
    <citation type="submission" date="2019-09" db="EMBL/GenBank/DDBJ databases">
        <title>Draft genome sequences of 48 bacterial type strains from the CCUG.</title>
        <authorList>
            <person name="Tunovic T."/>
            <person name="Pineiro-Iglesias B."/>
            <person name="Unosson C."/>
            <person name="Inganas E."/>
            <person name="Ohlen M."/>
            <person name="Cardew S."/>
            <person name="Jensie-Markopoulos S."/>
            <person name="Salva-Serra F."/>
            <person name="Jaen-Luchoro D."/>
            <person name="Karlsson R."/>
            <person name="Svensson-Stadler L."/>
            <person name="Chun J."/>
            <person name="Moore E."/>
        </authorList>
    </citation>
    <scope>NUCLEOTIDE SEQUENCE</scope>
    <source>
        <strain evidence="1">CCUG 551</strain>
    </source>
</reference>
<accession>A0A643ERC1</accession>
<dbReference type="EMBL" id="VZPH01000019">
    <property type="protein sequence ID" value="KAB0562892.1"/>
    <property type="molecule type" value="Genomic_DNA"/>
</dbReference>
<dbReference type="InterPro" id="IPR001387">
    <property type="entry name" value="Cro/C1-type_HTH"/>
</dbReference>
<comment type="caution">
    <text evidence="1">The sequence shown here is derived from an EMBL/GenBank/DDBJ whole genome shotgun (WGS) entry which is preliminary data.</text>
</comment>
<gene>
    <name evidence="1" type="ORF">F7R07_02660</name>
</gene>